<name>A0A4Y2GDD5_ARAVE</name>
<evidence type="ECO:0000256" key="7">
    <source>
        <dbReference type="ARBA" id="ARBA00022801"/>
    </source>
</evidence>
<evidence type="ECO:0000313" key="10">
    <source>
        <dbReference type="Proteomes" id="UP000499080"/>
    </source>
</evidence>
<keyword evidence="10" id="KW-1185">Reference proteome</keyword>
<dbReference type="AlphaFoldDB" id="A0A4Y2GDD5"/>
<comment type="similarity">
    <text evidence="2">Belongs to the RNase H family.</text>
</comment>
<dbReference type="GO" id="GO:0003676">
    <property type="term" value="F:nucleic acid binding"/>
    <property type="evidence" value="ECO:0007669"/>
    <property type="project" value="InterPro"/>
</dbReference>
<evidence type="ECO:0000256" key="2">
    <source>
        <dbReference type="ARBA" id="ARBA00005300"/>
    </source>
</evidence>
<dbReference type="EC" id="3.1.26.4" evidence="3"/>
<dbReference type="PANTHER" id="PTHR10642:SF26">
    <property type="entry name" value="RIBONUCLEASE H1"/>
    <property type="match status" value="1"/>
</dbReference>
<dbReference type="GO" id="GO:0004523">
    <property type="term" value="F:RNA-DNA hybrid ribonuclease activity"/>
    <property type="evidence" value="ECO:0007669"/>
    <property type="project" value="UniProtKB-EC"/>
</dbReference>
<evidence type="ECO:0000256" key="5">
    <source>
        <dbReference type="ARBA" id="ARBA00022723"/>
    </source>
</evidence>
<evidence type="ECO:0000256" key="6">
    <source>
        <dbReference type="ARBA" id="ARBA00022759"/>
    </source>
</evidence>
<dbReference type="PANTHER" id="PTHR10642">
    <property type="entry name" value="RIBONUCLEASE H1"/>
    <property type="match status" value="1"/>
</dbReference>
<evidence type="ECO:0000259" key="8">
    <source>
        <dbReference type="PROSITE" id="PS50879"/>
    </source>
</evidence>
<feature type="domain" description="RNase H type-1" evidence="8">
    <location>
        <begin position="30"/>
        <end position="162"/>
    </location>
</feature>
<sequence>MKILSTVSYNKDCVPDFLKQLFLEIINNIPLNDIKIYTDCSKTDKKAGSGICIETPRDKYSIKQRSPDFCSVFRRELLAIDVGLETIMSESNFGDLWILTDSRGSIQHLKNWTYIRDKTSLYILQKLKLTSLQHDVHFQWIPSHVDIHGNQLVKNLAKEGSSHPIPSSSEITYLELFPREKSQNKAEWLVPPSHHWYKGRKPGLSLYLPCDRQSSTCLSRLASCHLKCLTNSEGNKIYPLCPKCHQHQASPKHILDCLGRDWEEIFILLPF</sequence>
<protein>
    <recommendedName>
        <fullName evidence="3">ribonuclease H</fullName>
        <ecNumber evidence="3">3.1.26.4</ecNumber>
    </recommendedName>
</protein>
<dbReference type="GO" id="GO:0046872">
    <property type="term" value="F:metal ion binding"/>
    <property type="evidence" value="ECO:0007669"/>
    <property type="project" value="UniProtKB-KW"/>
</dbReference>
<dbReference type="CDD" id="cd09276">
    <property type="entry name" value="Rnase_HI_RT_non_LTR"/>
    <property type="match status" value="1"/>
</dbReference>
<comment type="catalytic activity">
    <reaction evidence="1">
        <text>Endonucleolytic cleavage to 5'-phosphomonoester.</text>
        <dbReference type="EC" id="3.1.26.4"/>
    </reaction>
</comment>
<dbReference type="Proteomes" id="UP000499080">
    <property type="component" value="Unassembled WGS sequence"/>
</dbReference>
<dbReference type="Gene3D" id="3.30.420.10">
    <property type="entry name" value="Ribonuclease H-like superfamily/Ribonuclease H"/>
    <property type="match status" value="1"/>
</dbReference>
<gene>
    <name evidence="9" type="ORF">AVEN_45967_1</name>
</gene>
<reference evidence="9 10" key="1">
    <citation type="journal article" date="2019" name="Sci. Rep.">
        <title>Orb-weaving spider Araneus ventricosus genome elucidates the spidroin gene catalogue.</title>
        <authorList>
            <person name="Kono N."/>
            <person name="Nakamura H."/>
            <person name="Ohtoshi R."/>
            <person name="Moran D.A.P."/>
            <person name="Shinohara A."/>
            <person name="Yoshida Y."/>
            <person name="Fujiwara M."/>
            <person name="Mori M."/>
            <person name="Tomita M."/>
            <person name="Arakawa K."/>
        </authorList>
    </citation>
    <scope>NUCLEOTIDE SEQUENCE [LARGE SCALE GENOMIC DNA]</scope>
</reference>
<dbReference type="InterPro" id="IPR002156">
    <property type="entry name" value="RNaseH_domain"/>
</dbReference>
<keyword evidence="6" id="KW-0255">Endonuclease</keyword>
<keyword evidence="4" id="KW-0540">Nuclease</keyword>
<dbReference type="InterPro" id="IPR050092">
    <property type="entry name" value="RNase_H"/>
</dbReference>
<dbReference type="InterPro" id="IPR036397">
    <property type="entry name" value="RNaseH_sf"/>
</dbReference>
<dbReference type="EMBL" id="BGPR01001307">
    <property type="protein sequence ID" value="GBM50699.1"/>
    <property type="molecule type" value="Genomic_DNA"/>
</dbReference>
<dbReference type="OrthoDB" id="6434564at2759"/>
<dbReference type="PROSITE" id="PS50879">
    <property type="entry name" value="RNASE_H_1"/>
    <property type="match status" value="1"/>
</dbReference>
<keyword evidence="7" id="KW-0378">Hydrolase</keyword>
<dbReference type="GO" id="GO:0043137">
    <property type="term" value="P:DNA replication, removal of RNA primer"/>
    <property type="evidence" value="ECO:0007669"/>
    <property type="project" value="TreeGrafter"/>
</dbReference>
<comment type="caution">
    <text evidence="9">The sequence shown here is derived from an EMBL/GenBank/DDBJ whole genome shotgun (WGS) entry which is preliminary data.</text>
</comment>
<evidence type="ECO:0000313" key="9">
    <source>
        <dbReference type="EMBL" id="GBM50699.1"/>
    </source>
</evidence>
<keyword evidence="5" id="KW-0479">Metal-binding</keyword>
<dbReference type="InterPro" id="IPR012337">
    <property type="entry name" value="RNaseH-like_sf"/>
</dbReference>
<evidence type="ECO:0000256" key="1">
    <source>
        <dbReference type="ARBA" id="ARBA00000077"/>
    </source>
</evidence>
<evidence type="ECO:0000256" key="4">
    <source>
        <dbReference type="ARBA" id="ARBA00022722"/>
    </source>
</evidence>
<organism evidence="9 10">
    <name type="scientific">Araneus ventricosus</name>
    <name type="common">Orbweaver spider</name>
    <name type="synonym">Epeira ventricosa</name>
    <dbReference type="NCBI Taxonomy" id="182803"/>
    <lineage>
        <taxon>Eukaryota</taxon>
        <taxon>Metazoa</taxon>
        <taxon>Ecdysozoa</taxon>
        <taxon>Arthropoda</taxon>
        <taxon>Chelicerata</taxon>
        <taxon>Arachnida</taxon>
        <taxon>Araneae</taxon>
        <taxon>Araneomorphae</taxon>
        <taxon>Entelegynae</taxon>
        <taxon>Araneoidea</taxon>
        <taxon>Araneidae</taxon>
        <taxon>Araneus</taxon>
    </lineage>
</organism>
<accession>A0A4Y2GDD5</accession>
<proteinExistence type="inferred from homology"/>
<evidence type="ECO:0000256" key="3">
    <source>
        <dbReference type="ARBA" id="ARBA00012180"/>
    </source>
</evidence>
<dbReference type="SUPFAM" id="SSF53098">
    <property type="entry name" value="Ribonuclease H-like"/>
    <property type="match status" value="1"/>
</dbReference>
<dbReference type="Pfam" id="PF00075">
    <property type="entry name" value="RNase_H"/>
    <property type="match status" value="1"/>
</dbReference>